<dbReference type="Gene3D" id="2.30.42.10">
    <property type="match status" value="1"/>
</dbReference>
<feature type="transmembrane region" description="Helical" evidence="1">
    <location>
        <begin position="142"/>
        <end position="160"/>
    </location>
</feature>
<reference evidence="3 4" key="1">
    <citation type="submission" date="2020-07" db="EMBL/GenBank/DDBJ databases">
        <title>Genomic Encyclopedia of Type Strains, Phase IV (KMG-IV): sequencing the most valuable type-strain genomes for metagenomic binning, comparative biology and taxonomic classification.</title>
        <authorList>
            <person name="Goeker M."/>
        </authorList>
    </citation>
    <scope>NUCLEOTIDE SEQUENCE [LARGE SCALE GENOMIC DNA]</scope>
    <source>
        <strain evidence="3 4">DSM 15730</strain>
    </source>
</reference>
<feature type="transmembrane region" description="Helical" evidence="1">
    <location>
        <begin position="106"/>
        <end position="122"/>
    </location>
</feature>
<keyword evidence="4" id="KW-1185">Reference proteome</keyword>
<gene>
    <name evidence="3" type="ORF">HNR31_002551</name>
</gene>
<feature type="transmembrane region" description="Helical" evidence="1">
    <location>
        <begin position="219"/>
        <end position="238"/>
    </location>
</feature>
<dbReference type="InterPro" id="IPR001478">
    <property type="entry name" value="PDZ"/>
</dbReference>
<keyword evidence="1" id="KW-1133">Transmembrane helix</keyword>
<sequence>MSAWVLEIIKGIGRLWIQPLFYYGILLVLFVGWRRVKKERSHFHIRVYDWFHESKFFWRSGLGIGVVISFVTVVVGVAFPRDAVMLLAWVTILLGLTLQMRLLSPAYTIGLTFFVVSFLARYEGTKSFFTANFPGLNETNLPALAILLALLLMAEAWLILRNGAVGTSPQLTKSKRGFIVGEHWAQRLWFVPILLPVTGDALVPPFSWWPLFPGGNDTYSLMLVPFFIGFSQHVQGMNPHRSIHFTGKRVMLLSLVTSILAVVSYWYVTLAIAAAAVAFIVREWFAFSQHVQDRSQPPYFSQRANGLVIVGILPKSKAEKMALQIGEVIVKVNGMPVKTEEEFYRALQRNRAFCKLEVLGENGEVRFVQGALYEDEHHELGLLFVQQRKKWASEAV</sequence>
<evidence type="ECO:0000313" key="3">
    <source>
        <dbReference type="EMBL" id="MBA2875761.1"/>
    </source>
</evidence>
<dbReference type="AlphaFoldDB" id="A0A7V9Z864"/>
<dbReference type="Pfam" id="PF17820">
    <property type="entry name" value="PDZ_6"/>
    <property type="match status" value="1"/>
</dbReference>
<dbReference type="SMART" id="SM00228">
    <property type="entry name" value="PDZ"/>
    <property type="match status" value="1"/>
</dbReference>
<dbReference type="PROSITE" id="PS50106">
    <property type="entry name" value="PDZ"/>
    <property type="match status" value="1"/>
</dbReference>
<protein>
    <recommendedName>
        <fullName evidence="2">PDZ domain-containing protein</fullName>
    </recommendedName>
</protein>
<name>A0A7V9Z864_9BACL</name>
<evidence type="ECO:0000313" key="4">
    <source>
        <dbReference type="Proteomes" id="UP000523087"/>
    </source>
</evidence>
<proteinExistence type="predicted"/>
<keyword evidence="1" id="KW-0472">Membrane</keyword>
<comment type="caution">
    <text evidence="3">The sequence shown here is derived from an EMBL/GenBank/DDBJ whole genome shotgun (WGS) entry which is preliminary data.</text>
</comment>
<dbReference type="InterPro" id="IPR036034">
    <property type="entry name" value="PDZ_sf"/>
</dbReference>
<evidence type="ECO:0000256" key="1">
    <source>
        <dbReference type="SAM" id="Phobius"/>
    </source>
</evidence>
<dbReference type="Proteomes" id="UP000523087">
    <property type="component" value="Unassembled WGS sequence"/>
</dbReference>
<dbReference type="RefSeq" id="WP_181556539.1">
    <property type="nucleotide sequence ID" value="NZ_JACDUT010000007.1"/>
</dbReference>
<accession>A0A7V9Z864</accession>
<dbReference type="EMBL" id="JACDUT010000007">
    <property type="protein sequence ID" value="MBA2875761.1"/>
    <property type="molecule type" value="Genomic_DNA"/>
</dbReference>
<feature type="transmembrane region" description="Helical" evidence="1">
    <location>
        <begin position="250"/>
        <end position="281"/>
    </location>
</feature>
<evidence type="ECO:0000259" key="2">
    <source>
        <dbReference type="PROSITE" id="PS50106"/>
    </source>
</evidence>
<feature type="transmembrane region" description="Helical" evidence="1">
    <location>
        <begin position="56"/>
        <end position="77"/>
    </location>
</feature>
<keyword evidence="1" id="KW-0812">Transmembrane</keyword>
<feature type="transmembrane region" description="Helical" evidence="1">
    <location>
        <begin position="20"/>
        <end position="36"/>
    </location>
</feature>
<feature type="domain" description="PDZ" evidence="2">
    <location>
        <begin position="306"/>
        <end position="362"/>
    </location>
</feature>
<dbReference type="InterPro" id="IPR041489">
    <property type="entry name" value="PDZ_6"/>
</dbReference>
<organism evidence="3 4">
    <name type="scientific">Thermaerobacillus caldiproteolyticus</name>
    <dbReference type="NCBI Taxonomy" id="247480"/>
    <lineage>
        <taxon>Bacteria</taxon>
        <taxon>Bacillati</taxon>
        <taxon>Bacillota</taxon>
        <taxon>Bacilli</taxon>
        <taxon>Bacillales</taxon>
        <taxon>Anoxybacillaceae</taxon>
        <taxon>Thermaerobacillus</taxon>
    </lineage>
</organism>
<dbReference type="SUPFAM" id="SSF50156">
    <property type="entry name" value="PDZ domain-like"/>
    <property type="match status" value="1"/>
</dbReference>